<evidence type="ECO:0000313" key="4">
    <source>
        <dbReference type="Proteomes" id="UP000735302"/>
    </source>
</evidence>
<sequence length="174" mass="19791">MKRKKASGNDGITNDDMKIGRPEVIKYMTKVYNAVFKSLGFIVCEKAFDSVEHAAIVQALRKININENYVIKIEFISKGTTARMHNMNNQISEAFEIQRGVRQGYPISAKLFITVIEQVFKQADLKHGINIDGEYLRDLRYADDVAQCTEKEEEMEEQIDSLYSGGEKNGIENS</sequence>
<dbReference type="AlphaFoldDB" id="A0AAV4DKM8"/>
<dbReference type="PANTHER" id="PTHR47027:SF20">
    <property type="entry name" value="REVERSE TRANSCRIPTASE-LIKE PROTEIN WITH RNA-DIRECTED DNA POLYMERASE DOMAIN"/>
    <property type="match status" value="1"/>
</dbReference>
<proteinExistence type="predicted"/>
<dbReference type="PANTHER" id="PTHR47027">
    <property type="entry name" value="REVERSE TRANSCRIPTASE DOMAIN-CONTAINING PROTEIN"/>
    <property type="match status" value="1"/>
</dbReference>
<keyword evidence="3" id="KW-0378">Hydrolase</keyword>
<name>A0AAV4DKM8_9GAST</name>
<evidence type="ECO:0000256" key="1">
    <source>
        <dbReference type="SAM" id="MobiDB-lite"/>
    </source>
</evidence>
<dbReference type="GO" id="GO:0004519">
    <property type="term" value="F:endonuclease activity"/>
    <property type="evidence" value="ECO:0007669"/>
    <property type="project" value="UniProtKB-KW"/>
</dbReference>
<dbReference type="EMBL" id="BLXT01007982">
    <property type="protein sequence ID" value="GFO44695.1"/>
    <property type="molecule type" value="Genomic_DNA"/>
</dbReference>
<reference evidence="3 4" key="1">
    <citation type="journal article" date="2021" name="Elife">
        <title>Chloroplast acquisition without the gene transfer in kleptoplastic sea slugs, Plakobranchus ocellatus.</title>
        <authorList>
            <person name="Maeda T."/>
            <person name="Takahashi S."/>
            <person name="Yoshida T."/>
            <person name="Shimamura S."/>
            <person name="Takaki Y."/>
            <person name="Nagai Y."/>
            <person name="Toyoda A."/>
            <person name="Suzuki Y."/>
            <person name="Arimoto A."/>
            <person name="Ishii H."/>
            <person name="Satoh N."/>
            <person name="Nishiyama T."/>
            <person name="Hasebe M."/>
            <person name="Maruyama T."/>
            <person name="Minagawa J."/>
            <person name="Obokata J."/>
            <person name="Shigenobu S."/>
        </authorList>
    </citation>
    <scope>NUCLEOTIDE SEQUENCE [LARGE SCALE GENOMIC DNA]</scope>
</reference>
<keyword evidence="3" id="KW-0540">Nuclease</keyword>
<accession>A0AAV4DKM8</accession>
<feature type="region of interest" description="Disordered" evidence="1">
    <location>
        <begin position="153"/>
        <end position="174"/>
    </location>
</feature>
<protein>
    <submittedName>
        <fullName evidence="3">Endonuclease-reverse transcriptase</fullName>
    </submittedName>
</protein>
<keyword evidence="4" id="KW-1185">Reference proteome</keyword>
<organism evidence="3 4">
    <name type="scientific">Plakobranchus ocellatus</name>
    <dbReference type="NCBI Taxonomy" id="259542"/>
    <lineage>
        <taxon>Eukaryota</taxon>
        <taxon>Metazoa</taxon>
        <taxon>Spiralia</taxon>
        <taxon>Lophotrochozoa</taxon>
        <taxon>Mollusca</taxon>
        <taxon>Gastropoda</taxon>
        <taxon>Heterobranchia</taxon>
        <taxon>Euthyneura</taxon>
        <taxon>Panpulmonata</taxon>
        <taxon>Sacoglossa</taxon>
        <taxon>Placobranchoidea</taxon>
        <taxon>Plakobranchidae</taxon>
        <taxon>Plakobranchus</taxon>
    </lineage>
</organism>
<dbReference type="Proteomes" id="UP000735302">
    <property type="component" value="Unassembled WGS sequence"/>
</dbReference>
<comment type="caution">
    <text evidence="3">The sequence shown here is derived from an EMBL/GenBank/DDBJ whole genome shotgun (WGS) entry which is preliminary data.</text>
</comment>
<dbReference type="InterPro" id="IPR000477">
    <property type="entry name" value="RT_dom"/>
</dbReference>
<evidence type="ECO:0000313" key="3">
    <source>
        <dbReference type="EMBL" id="GFO44695.1"/>
    </source>
</evidence>
<feature type="domain" description="Reverse transcriptase" evidence="2">
    <location>
        <begin position="1"/>
        <end position="174"/>
    </location>
</feature>
<dbReference type="PROSITE" id="PS50878">
    <property type="entry name" value="RT_POL"/>
    <property type="match status" value="1"/>
</dbReference>
<keyword evidence="3" id="KW-0255">Endonuclease</keyword>
<gene>
    <name evidence="3" type="ORF">PoB_007120000</name>
</gene>
<dbReference type="Pfam" id="PF00078">
    <property type="entry name" value="RVT_1"/>
    <property type="match status" value="1"/>
</dbReference>
<evidence type="ECO:0000259" key="2">
    <source>
        <dbReference type="PROSITE" id="PS50878"/>
    </source>
</evidence>